<keyword evidence="2" id="KW-1185">Reference proteome</keyword>
<gene>
    <name evidence="1" type="ORF">NBRC116598_04430</name>
</gene>
<reference evidence="1 2" key="1">
    <citation type="submission" date="2024-04" db="EMBL/GenBank/DDBJ databases">
        <title>Draft genome sequence of Pseudophaeobacter arcticus NBRC 116598.</title>
        <authorList>
            <person name="Miyakawa T."/>
            <person name="Kusuya Y."/>
            <person name="Miura T."/>
        </authorList>
    </citation>
    <scope>NUCLEOTIDE SEQUENCE [LARGE SCALE GENOMIC DNA]</scope>
    <source>
        <strain evidence="1 2">SU-CL00105</strain>
    </source>
</reference>
<proteinExistence type="predicted"/>
<name>A0ABQ0AGK2_9RHOB</name>
<comment type="caution">
    <text evidence="1">The sequence shown here is derived from an EMBL/GenBank/DDBJ whole genome shotgun (WGS) entry which is preliminary data.</text>
</comment>
<protein>
    <submittedName>
        <fullName evidence="1">Uncharacterized protein</fullName>
    </submittedName>
</protein>
<evidence type="ECO:0000313" key="1">
    <source>
        <dbReference type="EMBL" id="GAA6194999.1"/>
    </source>
</evidence>
<dbReference type="Proteomes" id="UP001441944">
    <property type="component" value="Unassembled WGS sequence"/>
</dbReference>
<sequence>MGAFSQTGGVLIGGGAVTREDVQIRGLARVVRNAPYTVMVSRDCSSQTKARYNVRYTD</sequence>
<organism evidence="1 2">
    <name type="scientific">Pseudophaeobacter arcticus</name>
    <dbReference type="NCBI Taxonomy" id="385492"/>
    <lineage>
        <taxon>Bacteria</taxon>
        <taxon>Pseudomonadati</taxon>
        <taxon>Pseudomonadota</taxon>
        <taxon>Alphaproteobacteria</taxon>
        <taxon>Rhodobacterales</taxon>
        <taxon>Paracoccaceae</taxon>
        <taxon>Pseudophaeobacter</taxon>
    </lineage>
</organism>
<accession>A0ABQ0AGK2</accession>
<dbReference type="EMBL" id="BAABWU010000001">
    <property type="protein sequence ID" value="GAA6194999.1"/>
    <property type="molecule type" value="Genomic_DNA"/>
</dbReference>
<evidence type="ECO:0000313" key="2">
    <source>
        <dbReference type="Proteomes" id="UP001441944"/>
    </source>
</evidence>